<protein>
    <submittedName>
        <fullName evidence="2">Uncharacterized protein</fullName>
    </submittedName>
</protein>
<evidence type="ECO:0000256" key="1">
    <source>
        <dbReference type="SAM" id="MobiDB-lite"/>
    </source>
</evidence>
<comment type="caution">
    <text evidence="2">The sequence shown here is derived from an EMBL/GenBank/DDBJ whole genome shotgun (WGS) entry which is preliminary data.</text>
</comment>
<gene>
    <name evidence="2" type="ORF">P171DRAFT_486784</name>
</gene>
<evidence type="ECO:0000313" key="2">
    <source>
        <dbReference type="EMBL" id="KAF2442807.1"/>
    </source>
</evidence>
<keyword evidence="3" id="KW-1185">Reference proteome</keyword>
<proteinExistence type="predicted"/>
<dbReference type="Proteomes" id="UP000799764">
    <property type="component" value="Unassembled WGS sequence"/>
</dbReference>
<organism evidence="2 3">
    <name type="scientific">Karstenula rhodostoma CBS 690.94</name>
    <dbReference type="NCBI Taxonomy" id="1392251"/>
    <lineage>
        <taxon>Eukaryota</taxon>
        <taxon>Fungi</taxon>
        <taxon>Dikarya</taxon>
        <taxon>Ascomycota</taxon>
        <taxon>Pezizomycotina</taxon>
        <taxon>Dothideomycetes</taxon>
        <taxon>Pleosporomycetidae</taxon>
        <taxon>Pleosporales</taxon>
        <taxon>Massarineae</taxon>
        <taxon>Didymosphaeriaceae</taxon>
        <taxon>Karstenula</taxon>
    </lineage>
</organism>
<reference evidence="2" key="1">
    <citation type="journal article" date="2020" name="Stud. Mycol.">
        <title>101 Dothideomycetes genomes: a test case for predicting lifestyles and emergence of pathogens.</title>
        <authorList>
            <person name="Haridas S."/>
            <person name="Albert R."/>
            <person name="Binder M."/>
            <person name="Bloem J."/>
            <person name="Labutti K."/>
            <person name="Salamov A."/>
            <person name="Andreopoulos B."/>
            <person name="Baker S."/>
            <person name="Barry K."/>
            <person name="Bills G."/>
            <person name="Bluhm B."/>
            <person name="Cannon C."/>
            <person name="Castanera R."/>
            <person name="Culley D."/>
            <person name="Daum C."/>
            <person name="Ezra D."/>
            <person name="Gonzalez J."/>
            <person name="Henrissat B."/>
            <person name="Kuo A."/>
            <person name="Liang C."/>
            <person name="Lipzen A."/>
            <person name="Lutzoni F."/>
            <person name="Magnuson J."/>
            <person name="Mondo S."/>
            <person name="Nolan M."/>
            <person name="Ohm R."/>
            <person name="Pangilinan J."/>
            <person name="Park H.-J."/>
            <person name="Ramirez L."/>
            <person name="Alfaro M."/>
            <person name="Sun H."/>
            <person name="Tritt A."/>
            <person name="Yoshinaga Y."/>
            <person name="Zwiers L.-H."/>
            <person name="Turgeon B."/>
            <person name="Goodwin S."/>
            <person name="Spatafora J."/>
            <person name="Crous P."/>
            <person name="Grigoriev I."/>
        </authorList>
    </citation>
    <scope>NUCLEOTIDE SEQUENCE</scope>
    <source>
        <strain evidence="2">CBS 690.94</strain>
    </source>
</reference>
<dbReference type="EMBL" id="MU001503">
    <property type="protein sequence ID" value="KAF2442807.1"/>
    <property type="molecule type" value="Genomic_DNA"/>
</dbReference>
<accession>A0A9P4UB65</accession>
<feature type="region of interest" description="Disordered" evidence="1">
    <location>
        <begin position="67"/>
        <end position="123"/>
    </location>
</feature>
<name>A0A9P4UB65_9PLEO</name>
<sequence>MSKVAVNYGSRLTRLASRRAATERQPQDWCFVAEKYLQQREASGLASGCSVRWAKTWVGLGQRRVDGGRNCCRNDSNRTPAHQHTSSSAHPSLAGDGSGLTTEQKDEQMARGTNAFGPPTDKAPATLYPAIAIATSQHPASNQPATSHATSLCATPRRLPRRRQRRNVAKLANEHADQSVTHRRIVHWADQRHHLSNGRRHQLMSPKRQLRNMLGASSSTGLAGHDTC</sequence>
<feature type="compositionally biased region" description="Polar residues" evidence="1">
    <location>
        <begin position="73"/>
        <end position="90"/>
    </location>
</feature>
<evidence type="ECO:0000313" key="3">
    <source>
        <dbReference type="Proteomes" id="UP000799764"/>
    </source>
</evidence>
<dbReference type="AlphaFoldDB" id="A0A9P4UB65"/>